<evidence type="ECO:0000259" key="7">
    <source>
        <dbReference type="Pfam" id="PF01035"/>
    </source>
</evidence>
<dbReference type="Pfam" id="PF01035">
    <property type="entry name" value="DNA_binding_1"/>
    <property type="match status" value="1"/>
</dbReference>
<dbReference type="GO" id="GO:0032259">
    <property type="term" value="P:methylation"/>
    <property type="evidence" value="ECO:0007669"/>
    <property type="project" value="UniProtKB-KW"/>
</dbReference>
<dbReference type="InterPro" id="IPR014048">
    <property type="entry name" value="MethylDNA_cys_MeTrfase_DNA-bd"/>
</dbReference>
<dbReference type="InterPro" id="IPR036388">
    <property type="entry name" value="WH-like_DNA-bd_sf"/>
</dbReference>
<protein>
    <recommendedName>
        <fullName evidence="7">Methylated-DNA-[protein]-cysteine S-methyltransferase DNA binding domain-containing protein</fullName>
    </recommendedName>
</protein>
<keyword evidence="3" id="KW-0808">Transferase</keyword>
<proteinExistence type="predicted"/>
<comment type="catalytic activity">
    <reaction evidence="6">
        <text>a 6-O-methyl-2'-deoxyguanosine in DNA + L-cysteinyl-[protein] = S-methyl-L-cysteinyl-[protein] + a 2'-deoxyguanosine in DNA</text>
        <dbReference type="Rhea" id="RHEA:24000"/>
        <dbReference type="Rhea" id="RHEA-COMP:10131"/>
        <dbReference type="Rhea" id="RHEA-COMP:10132"/>
        <dbReference type="Rhea" id="RHEA-COMP:11367"/>
        <dbReference type="Rhea" id="RHEA-COMP:11368"/>
        <dbReference type="ChEBI" id="CHEBI:29950"/>
        <dbReference type="ChEBI" id="CHEBI:82612"/>
        <dbReference type="ChEBI" id="CHEBI:85445"/>
        <dbReference type="ChEBI" id="CHEBI:85448"/>
        <dbReference type="EC" id="2.1.1.63"/>
    </reaction>
</comment>
<name>A0A381TZU8_9ZZZZ</name>
<reference evidence="8" key="1">
    <citation type="submission" date="2018-05" db="EMBL/GenBank/DDBJ databases">
        <authorList>
            <person name="Lanie J.A."/>
            <person name="Ng W.-L."/>
            <person name="Kazmierczak K.M."/>
            <person name="Andrzejewski T.M."/>
            <person name="Davidsen T.M."/>
            <person name="Wayne K.J."/>
            <person name="Tettelin H."/>
            <person name="Glass J.I."/>
            <person name="Rusch D."/>
            <person name="Podicherti R."/>
            <person name="Tsui H.-C.T."/>
            <person name="Winkler M.E."/>
        </authorList>
    </citation>
    <scope>NUCLEOTIDE SEQUENCE</scope>
</reference>
<dbReference type="PANTHER" id="PTHR10815:SF13">
    <property type="entry name" value="METHYLATED-DNA--PROTEIN-CYSTEINE METHYLTRANSFERASE"/>
    <property type="match status" value="1"/>
</dbReference>
<evidence type="ECO:0000313" key="8">
    <source>
        <dbReference type="EMBL" id="SVA21344.1"/>
    </source>
</evidence>
<dbReference type="GO" id="GO:0006281">
    <property type="term" value="P:DNA repair"/>
    <property type="evidence" value="ECO:0007669"/>
    <property type="project" value="UniProtKB-KW"/>
</dbReference>
<dbReference type="SUPFAM" id="SSF46767">
    <property type="entry name" value="Methylated DNA-protein cysteine methyltransferase, C-terminal domain"/>
    <property type="match status" value="1"/>
</dbReference>
<evidence type="ECO:0000256" key="1">
    <source>
        <dbReference type="ARBA" id="ARBA00001286"/>
    </source>
</evidence>
<dbReference type="GO" id="GO:0003908">
    <property type="term" value="F:methylated-DNA-[protein]-cysteine S-methyltransferase activity"/>
    <property type="evidence" value="ECO:0007669"/>
    <property type="project" value="UniProtKB-EC"/>
</dbReference>
<dbReference type="EMBL" id="UINC01005440">
    <property type="protein sequence ID" value="SVA21344.1"/>
    <property type="molecule type" value="Genomic_DNA"/>
</dbReference>
<dbReference type="Gene3D" id="1.10.10.10">
    <property type="entry name" value="Winged helix-like DNA-binding domain superfamily/Winged helix DNA-binding domain"/>
    <property type="match status" value="1"/>
</dbReference>
<evidence type="ECO:0000256" key="4">
    <source>
        <dbReference type="ARBA" id="ARBA00022763"/>
    </source>
</evidence>
<dbReference type="PANTHER" id="PTHR10815">
    <property type="entry name" value="METHYLATED-DNA--PROTEIN-CYSTEINE METHYLTRANSFERASE"/>
    <property type="match status" value="1"/>
</dbReference>
<keyword evidence="4" id="KW-0227">DNA damage</keyword>
<keyword evidence="2" id="KW-0489">Methyltransferase</keyword>
<dbReference type="CDD" id="cd06445">
    <property type="entry name" value="ATase"/>
    <property type="match status" value="1"/>
</dbReference>
<feature type="domain" description="Methylated-DNA-[protein]-cysteine S-methyltransferase DNA binding" evidence="7">
    <location>
        <begin position="2"/>
        <end position="66"/>
    </location>
</feature>
<feature type="non-terminal residue" evidence="8">
    <location>
        <position position="1"/>
    </location>
</feature>
<dbReference type="PROSITE" id="PS00374">
    <property type="entry name" value="MGMT"/>
    <property type="match status" value="1"/>
</dbReference>
<keyword evidence="5" id="KW-0234">DNA repair</keyword>
<gene>
    <name evidence="8" type="ORF">METZ01_LOCUS74198</name>
</gene>
<evidence type="ECO:0000256" key="2">
    <source>
        <dbReference type="ARBA" id="ARBA00022603"/>
    </source>
</evidence>
<dbReference type="NCBIfam" id="TIGR00589">
    <property type="entry name" value="ogt"/>
    <property type="match status" value="1"/>
</dbReference>
<organism evidence="8">
    <name type="scientific">marine metagenome</name>
    <dbReference type="NCBI Taxonomy" id="408172"/>
    <lineage>
        <taxon>unclassified sequences</taxon>
        <taxon>metagenomes</taxon>
        <taxon>ecological metagenomes</taxon>
    </lineage>
</organism>
<accession>A0A381TZU8</accession>
<evidence type="ECO:0000256" key="3">
    <source>
        <dbReference type="ARBA" id="ARBA00022679"/>
    </source>
</evidence>
<dbReference type="InterPro" id="IPR001497">
    <property type="entry name" value="MethylDNA_cys_MeTrfase_AS"/>
</dbReference>
<evidence type="ECO:0000256" key="6">
    <source>
        <dbReference type="ARBA" id="ARBA00049348"/>
    </source>
</evidence>
<dbReference type="InterPro" id="IPR036217">
    <property type="entry name" value="MethylDNA_cys_MeTrfase_DNAb"/>
</dbReference>
<evidence type="ECO:0000256" key="5">
    <source>
        <dbReference type="ARBA" id="ARBA00023204"/>
    </source>
</evidence>
<dbReference type="AlphaFoldDB" id="A0A381TZU8"/>
<sequence>VGHIATYGDIAAIAGHPNAYRAVGNIMRNCYLVDVPCHRVVAAKGRLGGYSGNPTLKRQLLRAEGIQVRRTAIKNFTKVRWRHTGSAT</sequence>
<comment type="catalytic activity">
    <reaction evidence="1">
        <text>a 4-O-methyl-thymidine in DNA + L-cysteinyl-[protein] = a thymidine in DNA + S-methyl-L-cysteinyl-[protein]</text>
        <dbReference type="Rhea" id="RHEA:53428"/>
        <dbReference type="Rhea" id="RHEA-COMP:10131"/>
        <dbReference type="Rhea" id="RHEA-COMP:10132"/>
        <dbReference type="Rhea" id="RHEA-COMP:13555"/>
        <dbReference type="Rhea" id="RHEA-COMP:13556"/>
        <dbReference type="ChEBI" id="CHEBI:29950"/>
        <dbReference type="ChEBI" id="CHEBI:82612"/>
        <dbReference type="ChEBI" id="CHEBI:137386"/>
        <dbReference type="ChEBI" id="CHEBI:137387"/>
        <dbReference type="EC" id="2.1.1.63"/>
    </reaction>
</comment>